<dbReference type="AlphaFoldDB" id="A0A0L0DHG7"/>
<sequence>MGGIADYSGSLVLQLPTPDRGNLAFVARSPTDTGCEPHLCASSTCAEPASFALPIASLVECASPSDVRSALAAAAAPRWAMYALGVVGLLHAESWIDLGAEPGADLLLAIASNLPQGKGLASSASVEVAVAKACVAAFGAALDDKALALLCQRVENFVVGAPCGIMDQLACALGAPGALLAIVCRPAQIDGLVAIPPGLTVIDVDSGASHELADSGSAYTVVRAAAFIGAKLLGVSCLTADVTVAQLDALLPTLPETLEADGFVARFGSLDAHLDAGVTPLEAGVAYPVRASVAHAVREHQRVRLFRQLLATPVPAAETKALLGELMLASHASYTRLGLGSAATDAIVTRAVALPGVWGAKVTGGGGGGVVAILCDDHAVELVRSSFS</sequence>
<name>A0A0L0DHG7_THETB</name>
<evidence type="ECO:0000313" key="5">
    <source>
        <dbReference type="EMBL" id="KNC51650.1"/>
    </source>
</evidence>
<organism evidence="5 6">
    <name type="scientific">Thecamonas trahens ATCC 50062</name>
    <dbReference type="NCBI Taxonomy" id="461836"/>
    <lineage>
        <taxon>Eukaryota</taxon>
        <taxon>Apusozoa</taxon>
        <taxon>Apusomonadida</taxon>
        <taxon>Apusomonadidae</taxon>
        <taxon>Thecamonas</taxon>
    </lineage>
</organism>
<protein>
    <recommendedName>
        <fullName evidence="7">Galactokinase</fullName>
    </recommendedName>
</protein>
<dbReference type="Proteomes" id="UP000054408">
    <property type="component" value="Unassembled WGS sequence"/>
</dbReference>
<dbReference type="GO" id="GO:0006012">
    <property type="term" value="P:galactose metabolic process"/>
    <property type="evidence" value="ECO:0007669"/>
    <property type="project" value="TreeGrafter"/>
</dbReference>
<dbReference type="SUPFAM" id="SSF54211">
    <property type="entry name" value="Ribosomal protein S5 domain 2-like"/>
    <property type="match status" value="1"/>
</dbReference>
<dbReference type="OMA" id="MYQSHAS"/>
<dbReference type="SUPFAM" id="SSF55060">
    <property type="entry name" value="GHMP Kinase, C-terminal domain"/>
    <property type="match status" value="1"/>
</dbReference>
<dbReference type="PRINTS" id="PR00959">
    <property type="entry name" value="MEVGALKINASE"/>
</dbReference>
<gene>
    <name evidence="5" type="ORF">AMSG_12092</name>
</gene>
<dbReference type="InterPro" id="IPR006206">
    <property type="entry name" value="Mevalonate/galactokinase"/>
</dbReference>
<dbReference type="GO" id="GO:0005829">
    <property type="term" value="C:cytosol"/>
    <property type="evidence" value="ECO:0007669"/>
    <property type="project" value="TreeGrafter"/>
</dbReference>
<dbReference type="RefSeq" id="XP_013755893.1">
    <property type="nucleotide sequence ID" value="XM_013900439.1"/>
</dbReference>
<dbReference type="OrthoDB" id="1684102at2759"/>
<evidence type="ECO:0008006" key="7">
    <source>
        <dbReference type="Google" id="ProtNLM"/>
    </source>
</evidence>
<evidence type="ECO:0000259" key="4">
    <source>
        <dbReference type="Pfam" id="PF08544"/>
    </source>
</evidence>
<accession>A0A0L0DHG7</accession>
<keyword evidence="1" id="KW-0547">Nucleotide-binding</keyword>
<evidence type="ECO:0000313" key="6">
    <source>
        <dbReference type="Proteomes" id="UP000054408"/>
    </source>
</evidence>
<dbReference type="Gene3D" id="3.30.70.890">
    <property type="entry name" value="GHMP kinase, C-terminal domain"/>
    <property type="match status" value="1"/>
</dbReference>
<dbReference type="GO" id="GO:0005524">
    <property type="term" value="F:ATP binding"/>
    <property type="evidence" value="ECO:0007669"/>
    <property type="project" value="UniProtKB-KW"/>
</dbReference>
<dbReference type="InterPro" id="IPR014721">
    <property type="entry name" value="Ribsml_uS5_D2-typ_fold_subgr"/>
</dbReference>
<feature type="domain" description="GHMP kinase N-terminal" evidence="3">
    <location>
        <begin position="95"/>
        <end position="174"/>
    </location>
</feature>
<dbReference type="PANTHER" id="PTHR10457">
    <property type="entry name" value="MEVALONATE KINASE/GALACTOKINASE"/>
    <property type="match status" value="1"/>
</dbReference>
<dbReference type="InterPro" id="IPR006204">
    <property type="entry name" value="GHMP_kinase_N_dom"/>
</dbReference>
<dbReference type="STRING" id="461836.A0A0L0DHG7"/>
<dbReference type="GO" id="GO:0004335">
    <property type="term" value="F:galactokinase activity"/>
    <property type="evidence" value="ECO:0007669"/>
    <property type="project" value="TreeGrafter"/>
</dbReference>
<evidence type="ECO:0000259" key="3">
    <source>
        <dbReference type="Pfam" id="PF00288"/>
    </source>
</evidence>
<dbReference type="EMBL" id="GL349469">
    <property type="protein sequence ID" value="KNC51650.1"/>
    <property type="molecule type" value="Genomic_DNA"/>
</dbReference>
<dbReference type="Pfam" id="PF08544">
    <property type="entry name" value="GHMP_kinases_C"/>
    <property type="match status" value="1"/>
</dbReference>
<keyword evidence="2" id="KW-0067">ATP-binding</keyword>
<evidence type="ECO:0000256" key="2">
    <source>
        <dbReference type="ARBA" id="ARBA00022840"/>
    </source>
</evidence>
<dbReference type="eggNOG" id="KOG0631">
    <property type="taxonomic scope" value="Eukaryota"/>
</dbReference>
<dbReference type="InterPro" id="IPR020568">
    <property type="entry name" value="Ribosomal_Su5_D2-typ_SF"/>
</dbReference>
<dbReference type="InterPro" id="IPR013750">
    <property type="entry name" value="GHMP_kinase_C_dom"/>
</dbReference>
<keyword evidence="6" id="KW-1185">Reference proteome</keyword>
<reference evidence="5 6" key="1">
    <citation type="submission" date="2010-05" db="EMBL/GenBank/DDBJ databases">
        <title>The Genome Sequence of Thecamonas trahens ATCC 50062.</title>
        <authorList>
            <consortium name="The Broad Institute Genome Sequencing Platform"/>
            <person name="Russ C."/>
            <person name="Cuomo C."/>
            <person name="Shea T."/>
            <person name="Young S.K."/>
            <person name="Zeng Q."/>
            <person name="Koehrsen M."/>
            <person name="Haas B."/>
            <person name="Borodovsky M."/>
            <person name="Guigo R."/>
            <person name="Alvarado L."/>
            <person name="Berlin A."/>
            <person name="Bochicchio J."/>
            <person name="Borenstein D."/>
            <person name="Chapman S."/>
            <person name="Chen Z."/>
            <person name="Freedman E."/>
            <person name="Gellesch M."/>
            <person name="Goldberg J."/>
            <person name="Griggs A."/>
            <person name="Gujja S."/>
            <person name="Heilman E."/>
            <person name="Heiman D."/>
            <person name="Hepburn T."/>
            <person name="Howarth C."/>
            <person name="Jen D."/>
            <person name="Larson L."/>
            <person name="Mehta T."/>
            <person name="Park D."/>
            <person name="Pearson M."/>
            <person name="Roberts A."/>
            <person name="Saif S."/>
            <person name="Shenoy N."/>
            <person name="Sisk P."/>
            <person name="Stolte C."/>
            <person name="Sykes S."/>
            <person name="Thomson T."/>
            <person name="Walk T."/>
            <person name="White J."/>
            <person name="Yandava C."/>
            <person name="Burger G."/>
            <person name="Gray M.W."/>
            <person name="Holland P.W.H."/>
            <person name="King N."/>
            <person name="Lang F.B.F."/>
            <person name="Roger A.J."/>
            <person name="Ruiz-Trillo I."/>
            <person name="Lander E."/>
            <person name="Nusbaum C."/>
        </authorList>
    </citation>
    <scope>NUCLEOTIDE SEQUENCE [LARGE SCALE GENOMIC DNA]</scope>
    <source>
        <strain evidence="5 6">ATCC 50062</strain>
    </source>
</reference>
<feature type="domain" description="GHMP kinase C-terminal" evidence="4">
    <location>
        <begin position="321"/>
        <end position="385"/>
    </location>
</feature>
<dbReference type="PANTHER" id="PTHR10457:SF35">
    <property type="entry name" value="L-ARABINOKINASE"/>
    <property type="match status" value="1"/>
</dbReference>
<dbReference type="GeneID" id="25570007"/>
<dbReference type="Gene3D" id="3.30.230.10">
    <property type="match status" value="1"/>
</dbReference>
<evidence type="ECO:0000256" key="1">
    <source>
        <dbReference type="ARBA" id="ARBA00022741"/>
    </source>
</evidence>
<dbReference type="InterPro" id="IPR036554">
    <property type="entry name" value="GHMP_kinase_C_sf"/>
</dbReference>
<dbReference type="Pfam" id="PF00288">
    <property type="entry name" value="GHMP_kinases_N"/>
    <property type="match status" value="1"/>
</dbReference>
<dbReference type="PIRSF" id="PIRSF000530">
    <property type="entry name" value="Galactokinase"/>
    <property type="match status" value="1"/>
</dbReference>
<proteinExistence type="predicted"/>